<dbReference type="EMBL" id="CP019791">
    <property type="protein sequence ID" value="AQT67484.1"/>
    <property type="molecule type" value="Genomic_DNA"/>
</dbReference>
<dbReference type="KEGG" id="alus:STSP2_00631"/>
<sequence length="289" mass="32827">MMLPVIFICLNSYENVSAMMILRLTNKAFKKLGEKPQPVEVDEVQGSFDEWYVNTADFFNDGNLFMPVMHADSLYTMLVPIEKDMETDDFVSKVLANLMYRMLRLEIPREHAQRVMQTYGGEAILTKTKSRKTLGTLTRTGGDIRHTAEYGDGIITGKRVDLGQLESFANQTPRNLNDGYVWPLEEFYSCIRRFCPELPLRITLALGSCSWRKHSATMSVFQGRISERLYTKAKAACLDAEVLFDRSETEALLKAAHDSHESSSDIPNDVYATLSQMLSYRLGLLMSES</sequence>
<dbReference type="Pfam" id="PF22016">
    <property type="entry name" value="DUF6933"/>
    <property type="match status" value="1"/>
</dbReference>
<evidence type="ECO:0000313" key="3">
    <source>
        <dbReference type="Proteomes" id="UP000189674"/>
    </source>
</evidence>
<feature type="domain" description="DUF6933" evidence="1">
    <location>
        <begin position="21"/>
        <end position="186"/>
    </location>
</feature>
<proteinExistence type="predicted"/>
<keyword evidence="3" id="KW-1185">Reference proteome</keyword>
<accession>A0A1U9NIC4</accession>
<protein>
    <recommendedName>
        <fullName evidence="1">DUF6933 domain-containing protein</fullName>
    </recommendedName>
</protein>
<dbReference type="STRING" id="1936003.STSP2_00631"/>
<name>A0A1U9NIC4_9BACT</name>
<organism evidence="2 3">
    <name type="scientific">Anaerohalosphaera lusitana</name>
    <dbReference type="NCBI Taxonomy" id="1936003"/>
    <lineage>
        <taxon>Bacteria</taxon>
        <taxon>Pseudomonadati</taxon>
        <taxon>Planctomycetota</taxon>
        <taxon>Phycisphaerae</taxon>
        <taxon>Sedimentisphaerales</taxon>
        <taxon>Anaerohalosphaeraceae</taxon>
        <taxon>Anaerohalosphaera</taxon>
    </lineage>
</organism>
<dbReference type="Proteomes" id="UP000189674">
    <property type="component" value="Chromosome"/>
</dbReference>
<dbReference type="InterPro" id="IPR053864">
    <property type="entry name" value="DUF6933"/>
</dbReference>
<evidence type="ECO:0000313" key="2">
    <source>
        <dbReference type="EMBL" id="AQT67484.1"/>
    </source>
</evidence>
<gene>
    <name evidence="2" type="ORF">STSP2_00631</name>
</gene>
<evidence type="ECO:0000259" key="1">
    <source>
        <dbReference type="Pfam" id="PF22016"/>
    </source>
</evidence>
<dbReference type="AlphaFoldDB" id="A0A1U9NIC4"/>
<reference evidence="3" key="1">
    <citation type="submission" date="2017-02" db="EMBL/GenBank/DDBJ databases">
        <title>Comparative genomics and description of representatives of a novel lineage of planctomycetes thriving in anoxic sediments.</title>
        <authorList>
            <person name="Spring S."/>
            <person name="Bunk B."/>
            <person name="Sproer C."/>
        </authorList>
    </citation>
    <scope>NUCLEOTIDE SEQUENCE [LARGE SCALE GENOMIC DNA]</scope>
    <source>
        <strain evidence="3">ST-NAGAB-D1</strain>
    </source>
</reference>